<dbReference type="Pfam" id="PF12499">
    <property type="entry name" value="DUF3707"/>
    <property type="match status" value="1"/>
</dbReference>
<feature type="region of interest" description="Disordered" evidence="1">
    <location>
        <begin position="187"/>
        <end position="217"/>
    </location>
</feature>
<reference evidence="3" key="1">
    <citation type="submission" date="2021-01" db="EMBL/GenBank/DDBJ databases">
        <authorList>
            <person name="Corre E."/>
            <person name="Pelletier E."/>
            <person name="Niang G."/>
            <person name="Scheremetjew M."/>
            <person name="Finn R."/>
            <person name="Kale V."/>
            <person name="Holt S."/>
            <person name="Cochrane G."/>
            <person name="Meng A."/>
            <person name="Brown T."/>
            <person name="Cohen L."/>
        </authorList>
    </citation>
    <scope>NUCLEOTIDE SEQUENCE</scope>
    <source>
        <strain evidence="3">CCMP219</strain>
    </source>
</reference>
<dbReference type="InterPro" id="IPR024616">
    <property type="entry name" value="Pherophorin"/>
</dbReference>
<evidence type="ECO:0000256" key="1">
    <source>
        <dbReference type="SAM" id="MobiDB-lite"/>
    </source>
</evidence>
<organism evidence="3">
    <name type="scientific">Chlamydomonas euryale</name>
    <dbReference type="NCBI Taxonomy" id="1486919"/>
    <lineage>
        <taxon>Eukaryota</taxon>
        <taxon>Viridiplantae</taxon>
        <taxon>Chlorophyta</taxon>
        <taxon>core chlorophytes</taxon>
        <taxon>Chlorophyceae</taxon>
        <taxon>CS clade</taxon>
        <taxon>Chlamydomonadales</taxon>
        <taxon>Chlamydomonadaceae</taxon>
        <taxon>Chlamydomonas</taxon>
    </lineage>
</organism>
<protein>
    <recommendedName>
        <fullName evidence="2">Pherophorin domain-containing protein</fullName>
    </recommendedName>
</protein>
<accession>A0A7R9VPM2</accession>
<name>A0A7R9VPM2_9CHLO</name>
<dbReference type="AlphaFoldDB" id="A0A7R9VPM2"/>
<proteinExistence type="predicted"/>
<gene>
    <name evidence="3" type="ORF">CEUR00632_LOCUS16019</name>
</gene>
<evidence type="ECO:0000259" key="2">
    <source>
        <dbReference type="Pfam" id="PF12499"/>
    </source>
</evidence>
<feature type="domain" description="Pherophorin" evidence="2">
    <location>
        <begin position="229"/>
        <end position="379"/>
    </location>
</feature>
<sequence length="400" mass="42504">MRHLLQSQDYVATPQDTGCFPGVNVGKVDYPAYSANLPNLRLSDCINECQDEDGCQFLRWSPSYEAFCHVRGPPDLRTGRTADARQQLCFPVSNQMFNGTLPHFCVWESDVTGIESARPPASNPTDCALSCASPFIDCAYFFWNPVDRTCSLRHSPYSPSSNAGTSGYSRNGQVCFQTTAFMTAALPPDASQAGQGPSPAPPPPTGDLLPGASPLPTPSTFPAPASSAFPFVGCAANVSSPYSFVVTNITSGDNIPGGDVMCGELRTSLACDARDPCCSTDLSEIRLLINDVCEGALFSVQFGETIIMGGERLDTRNGAGTTMLVLDQLSSLQLPEEPVQVCLQLKFPCSSITGPSGSGFCANNQCQFALMNAAGTCCPQYTLEDPDAITNTPPPLVPPM</sequence>
<dbReference type="EMBL" id="HBEC01034479">
    <property type="protein sequence ID" value="CAD8301359.1"/>
    <property type="molecule type" value="Transcribed_RNA"/>
</dbReference>
<evidence type="ECO:0000313" key="3">
    <source>
        <dbReference type="EMBL" id="CAD8301359.1"/>
    </source>
</evidence>